<dbReference type="CTD" id="9810734"/>
<evidence type="ECO:0000313" key="1">
    <source>
        <dbReference type="EMBL" id="KAF1763446.1"/>
    </source>
</evidence>
<sequence length="383" mass="45023">MSEEWKELILNHVNNTNNSNQIIPEINNEDLFKNFMKEIKLEPVDDDSSSKLSEYSEVMKIPKDIKTELETKEYPVFDMLNEGILNENTITQEKLNNLLNFMNSFTAMSPSDNNSNETVNNEMDMTDADDEWQAEFKKLDRETHCKLDKKAEERHRQMAKNREYARKCVQKKKDLRKQAEMQSMHILRRIQLQQKFNSIKERNGNFAVFLRIMEGDTEAVEQKKMYEGKKLEMNKKYDEMFSADEAVNLNFHRLASSREEFEKAATDLQMKNGVIGTLGSRKIRAKQQMEWRQHLYNISVHEHKLRREIELSKLADEYVRSTVPAAAPLIQSMPKHLLDEIIKNNRTSELEEFYRFVGDNSSIIDDSCNSSEVKEEKEETVVK</sequence>
<proteinExistence type="predicted"/>
<evidence type="ECO:0000313" key="2">
    <source>
        <dbReference type="Proteomes" id="UP000483820"/>
    </source>
</evidence>
<dbReference type="GeneID" id="9810734"/>
<accession>A0A6A5H9A0</accession>
<name>A0A6A5H9A0_CAERE</name>
<organism evidence="1 2">
    <name type="scientific">Caenorhabditis remanei</name>
    <name type="common">Caenorhabditis vulgaris</name>
    <dbReference type="NCBI Taxonomy" id="31234"/>
    <lineage>
        <taxon>Eukaryota</taxon>
        <taxon>Metazoa</taxon>
        <taxon>Ecdysozoa</taxon>
        <taxon>Nematoda</taxon>
        <taxon>Chromadorea</taxon>
        <taxon>Rhabditida</taxon>
        <taxon>Rhabditina</taxon>
        <taxon>Rhabditomorpha</taxon>
        <taxon>Rhabditoidea</taxon>
        <taxon>Rhabditidae</taxon>
        <taxon>Peloderinae</taxon>
        <taxon>Caenorhabditis</taxon>
    </lineage>
</organism>
<dbReference type="KEGG" id="crq:GCK72_011712"/>
<gene>
    <name evidence="1" type="ORF">GCK72_011712</name>
</gene>
<evidence type="ECO:0008006" key="3">
    <source>
        <dbReference type="Google" id="ProtNLM"/>
    </source>
</evidence>
<reference evidence="1 2" key="1">
    <citation type="submission" date="2019-12" db="EMBL/GenBank/DDBJ databases">
        <title>Chromosome-level assembly of the Caenorhabditis remanei genome.</title>
        <authorList>
            <person name="Teterina A.A."/>
            <person name="Willis J.H."/>
            <person name="Phillips P.C."/>
        </authorList>
    </citation>
    <scope>NUCLEOTIDE SEQUENCE [LARGE SCALE GENOMIC DNA]</scope>
    <source>
        <strain evidence="1 2">PX506</strain>
        <tissue evidence="1">Whole organism</tissue>
    </source>
</reference>
<dbReference type="Proteomes" id="UP000483820">
    <property type="component" value="Chromosome III"/>
</dbReference>
<protein>
    <recommendedName>
        <fullName evidence="3">BZIP domain-containing protein</fullName>
    </recommendedName>
</protein>
<dbReference type="AlphaFoldDB" id="A0A6A5H9A0"/>
<comment type="caution">
    <text evidence="1">The sequence shown here is derived from an EMBL/GenBank/DDBJ whole genome shotgun (WGS) entry which is preliminary data.</text>
</comment>
<dbReference type="EMBL" id="WUAV01000003">
    <property type="protein sequence ID" value="KAF1763446.1"/>
    <property type="molecule type" value="Genomic_DNA"/>
</dbReference>
<dbReference type="RefSeq" id="XP_003093832.2">
    <property type="nucleotide sequence ID" value="XM_003093784.2"/>
</dbReference>